<dbReference type="PANTHER" id="PTHR30314:SF3">
    <property type="entry name" value="MITOCHONDRIAL DIVISION PROTEIN FSZA"/>
    <property type="match status" value="1"/>
</dbReference>
<dbReference type="CDD" id="cd02201">
    <property type="entry name" value="FtsZ_type1"/>
    <property type="match status" value="1"/>
</dbReference>
<dbReference type="SMART" id="SM00865">
    <property type="entry name" value="Tubulin_C"/>
    <property type="match status" value="1"/>
</dbReference>
<keyword evidence="11" id="KW-1185">Reference proteome</keyword>
<dbReference type="KEGG" id="vff:VITFI_CDS0506"/>
<evidence type="ECO:0000256" key="7">
    <source>
        <dbReference type="SAM" id="MobiDB-lite"/>
    </source>
</evidence>
<dbReference type="Pfam" id="PF00091">
    <property type="entry name" value="Tubulin"/>
    <property type="match status" value="1"/>
</dbReference>
<sequence>MQMPIEMIEDFDRGTQIKVIGVGGGGGNAVEHMIAQGVQGVEFICANTDAQALNRSRAKSLVQLGETGLGAGSRPEVGRQSAEQAEGRIREAIQGANMLFVTAGMGGGTGTGAAPVIARLAKEMGILTVGVVTKPFSFEGGRRCKQAEAGVTELEANVDSLIVVLNDKLLEVLGDDVTQDEAFAHANDVLKNAVGGISDIIHIPGLVNVDFEDVKTVMSEPGKAMMGTAMAAGPDRASKAAEAAVTSKLLEGIDLSGARGVLVLIAASRANFRLSEVRSAMATIGRYAAPDAHIIYGTAYEESLNDQLRVTVIATGLTSGKRAQAPLTVVQSQPAMPPVQPQVNVPQPQPVQHAAVHPTHVAHAMPAQMHPQQQMRTGTDNLPYPGTHAPHHHVPHPSVHASPHHAAAPAGMVPPPAAPVHHEPHVPSVWRTGRMQAAAKVEALSSNGMEEIEIPAFLRKQAD</sequence>
<comment type="function">
    <text evidence="4 6">Essential cell division protein that forms a contractile ring structure (Z ring) at the future cell division site. The regulation of the ring assembly controls the timing and the location of cell division. One of the functions of the FtsZ ring is to recruit other cell division proteins to the septum to produce a new cell wall between the dividing cells. Binds GTP and shows GTPase activity.</text>
</comment>
<evidence type="ECO:0000259" key="8">
    <source>
        <dbReference type="SMART" id="SM00864"/>
    </source>
</evidence>
<feature type="domain" description="Tubulin/FtsZ 2-layer sandwich" evidence="9">
    <location>
        <begin position="207"/>
        <end position="326"/>
    </location>
</feature>
<dbReference type="HAMAP" id="MF_00909">
    <property type="entry name" value="FtsZ"/>
    <property type="match status" value="1"/>
</dbReference>
<dbReference type="PROSITE" id="PS01135">
    <property type="entry name" value="FTSZ_2"/>
    <property type="match status" value="1"/>
</dbReference>
<evidence type="ECO:0000256" key="3">
    <source>
        <dbReference type="ARBA" id="ARBA00023134"/>
    </source>
</evidence>
<feature type="binding site" evidence="4">
    <location>
        <begin position="24"/>
        <end position="28"/>
    </location>
    <ligand>
        <name>GTP</name>
        <dbReference type="ChEBI" id="CHEBI:37565"/>
    </ligand>
</feature>
<dbReference type="GO" id="GO:0043093">
    <property type="term" value="P:FtsZ-dependent cytokinesis"/>
    <property type="evidence" value="ECO:0007669"/>
    <property type="project" value="UniProtKB-UniRule"/>
</dbReference>
<dbReference type="EMBL" id="CP022423">
    <property type="protein sequence ID" value="ASM76285.1"/>
    <property type="molecule type" value="Genomic_DNA"/>
</dbReference>
<feature type="binding site" evidence="4">
    <location>
        <position position="139"/>
    </location>
    <ligand>
        <name>GTP</name>
        <dbReference type="ChEBI" id="CHEBI:37565"/>
    </ligand>
</feature>
<feature type="domain" description="Tubulin/FtsZ GTPase" evidence="8">
    <location>
        <begin position="16"/>
        <end position="205"/>
    </location>
</feature>
<dbReference type="GO" id="GO:0005525">
    <property type="term" value="F:GTP binding"/>
    <property type="evidence" value="ECO:0007669"/>
    <property type="project" value="UniProtKB-UniRule"/>
</dbReference>
<keyword evidence="4 6" id="KW-0132">Cell division</keyword>
<dbReference type="GO" id="GO:0003924">
    <property type="term" value="F:GTPase activity"/>
    <property type="evidence" value="ECO:0007669"/>
    <property type="project" value="UniProtKB-UniRule"/>
</dbReference>
<comment type="similarity">
    <text evidence="1 4 6">Belongs to the FtsZ family.</text>
</comment>
<dbReference type="InterPro" id="IPR000158">
    <property type="entry name" value="Cell_div_FtsZ"/>
</dbReference>
<evidence type="ECO:0000313" key="10">
    <source>
        <dbReference type="EMBL" id="ASM76285.1"/>
    </source>
</evidence>
<comment type="subunit">
    <text evidence="4">Homodimer. Polymerizes to form a dynamic ring structure in a strictly GTP-dependent manner. Interacts directly with several other division proteins.</text>
</comment>
<dbReference type="Proteomes" id="UP000199729">
    <property type="component" value="Chromosome"/>
</dbReference>
<feature type="region of interest" description="Disordered" evidence="7">
    <location>
        <begin position="376"/>
        <end position="407"/>
    </location>
</feature>
<evidence type="ECO:0000256" key="5">
    <source>
        <dbReference type="NCBIfam" id="TIGR00065"/>
    </source>
</evidence>
<dbReference type="InterPro" id="IPR003008">
    <property type="entry name" value="Tubulin_FtsZ_GTPase"/>
</dbReference>
<keyword evidence="2 4" id="KW-0547">Nucleotide-binding</keyword>
<dbReference type="InterPro" id="IPR008280">
    <property type="entry name" value="Tub_FtsZ_C"/>
</dbReference>
<evidence type="ECO:0000256" key="4">
    <source>
        <dbReference type="HAMAP-Rule" id="MF_00909"/>
    </source>
</evidence>
<organism evidence="10 11">
    <name type="scientific">Vitreoscilla filiformis</name>
    <dbReference type="NCBI Taxonomy" id="63"/>
    <lineage>
        <taxon>Bacteria</taxon>
        <taxon>Pseudomonadati</taxon>
        <taxon>Pseudomonadota</taxon>
        <taxon>Betaproteobacteria</taxon>
        <taxon>Neisseriales</taxon>
        <taxon>Neisseriaceae</taxon>
        <taxon>Vitreoscilla</taxon>
    </lineage>
</organism>
<evidence type="ECO:0000256" key="6">
    <source>
        <dbReference type="RuleBase" id="RU000631"/>
    </source>
</evidence>
<evidence type="ECO:0000259" key="9">
    <source>
        <dbReference type="SMART" id="SM00865"/>
    </source>
</evidence>
<evidence type="ECO:0000256" key="2">
    <source>
        <dbReference type="ARBA" id="ARBA00022741"/>
    </source>
</evidence>
<protein>
    <recommendedName>
        <fullName evidence="4 5">Cell division protein FtsZ</fullName>
    </recommendedName>
</protein>
<dbReference type="GO" id="GO:0005737">
    <property type="term" value="C:cytoplasm"/>
    <property type="evidence" value="ECO:0007669"/>
    <property type="project" value="UniProtKB-SubCell"/>
</dbReference>
<dbReference type="PANTHER" id="PTHR30314">
    <property type="entry name" value="CELL DIVISION PROTEIN FTSZ-RELATED"/>
    <property type="match status" value="1"/>
</dbReference>
<dbReference type="PRINTS" id="PR00423">
    <property type="entry name" value="CELLDVISFTSZ"/>
</dbReference>
<feature type="compositionally biased region" description="Low complexity" evidence="7">
    <location>
        <begin position="396"/>
        <end position="407"/>
    </location>
</feature>
<dbReference type="FunFam" id="3.40.50.1440:FF:000001">
    <property type="entry name" value="Cell division protein FtsZ"/>
    <property type="match status" value="1"/>
</dbReference>
<dbReference type="InterPro" id="IPR036525">
    <property type="entry name" value="Tubulin/FtsZ_GTPase_sf"/>
</dbReference>
<dbReference type="GO" id="GO:0000917">
    <property type="term" value="P:division septum assembly"/>
    <property type="evidence" value="ECO:0007669"/>
    <property type="project" value="UniProtKB-KW"/>
</dbReference>
<dbReference type="Gene3D" id="3.40.50.1440">
    <property type="entry name" value="Tubulin/FtsZ, GTPase domain"/>
    <property type="match status" value="1"/>
</dbReference>
<gene>
    <name evidence="4" type="primary">ftsZ</name>
    <name evidence="10" type="ORF">VITFI_CDS0506</name>
</gene>
<feature type="binding site" evidence="4">
    <location>
        <position position="143"/>
    </location>
    <ligand>
        <name>GTP</name>
        <dbReference type="ChEBI" id="CHEBI:37565"/>
    </ligand>
</feature>
<comment type="subcellular location">
    <subcellularLocation>
        <location evidence="4">Cytoplasm</location>
    </subcellularLocation>
    <text evidence="4">Assembles at midcell at the inner surface of the cytoplasmic membrane.</text>
</comment>
<keyword evidence="4 6" id="KW-0131">Cell cycle</keyword>
<dbReference type="SUPFAM" id="SSF55307">
    <property type="entry name" value="Tubulin C-terminal domain-like"/>
    <property type="match status" value="1"/>
</dbReference>
<feature type="binding site" evidence="4">
    <location>
        <position position="187"/>
    </location>
    <ligand>
        <name>GTP</name>
        <dbReference type="ChEBI" id="CHEBI:37565"/>
    </ligand>
</feature>
<dbReference type="InterPro" id="IPR024757">
    <property type="entry name" value="FtsZ_C"/>
</dbReference>
<dbReference type="InterPro" id="IPR018316">
    <property type="entry name" value="Tubulin/FtsZ_2-layer-sand-dom"/>
</dbReference>
<dbReference type="GO" id="GO:0051258">
    <property type="term" value="P:protein polymerization"/>
    <property type="evidence" value="ECO:0007669"/>
    <property type="project" value="UniProtKB-UniRule"/>
</dbReference>
<evidence type="ECO:0000256" key="1">
    <source>
        <dbReference type="ARBA" id="ARBA00009690"/>
    </source>
</evidence>
<dbReference type="NCBIfam" id="TIGR00065">
    <property type="entry name" value="ftsZ"/>
    <property type="match status" value="1"/>
</dbReference>
<keyword evidence="4 6" id="KW-0717">Septation</keyword>
<dbReference type="InterPro" id="IPR020805">
    <property type="entry name" value="Cell_div_FtsZ_CS"/>
</dbReference>
<dbReference type="AlphaFoldDB" id="A0A221KBE8"/>
<dbReference type="InterPro" id="IPR045061">
    <property type="entry name" value="FtsZ/CetZ"/>
</dbReference>
<keyword evidence="4" id="KW-0963">Cytoplasm</keyword>
<accession>A0A221KBE8</accession>
<proteinExistence type="inferred from homology"/>
<dbReference type="GO" id="GO:0032153">
    <property type="term" value="C:cell division site"/>
    <property type="evidence" value="ECO:0007669"/>
    <property type="project" value="UniProtKB-UniRule"/>
</dbReference>
<feature type="binding site" evidence="4">
    <location>
        <begin position="108"/>
        <end position="110"/>
    </location>
    <ligand>
        <name>GTP</name>
        <dbReference type="ChEBI" id="CHEBI:37565"/>
    </ligand>
</feature>
<dbReference type="SUPFAM" id="SSF52490">
    <property type="entry name" value="Tubulin nucleotide-binding domain-like"/>
    <property type="match status" value="1"/>
</dbReference>
<dbReference type="SMART" id="SM00864">
    <property type="entry name" value="Tubulin"/>
    <property type="match status" value="1"/>
</dbReference>
<name>A0A221KBE8_VITFI</name>
<reference evidence="10 11" key="1">
    <citation type="submission" date="2017-07" db="EMBL/GenBank/DDBJ databases">
        <title>Complete Genome Sequence of the cosmetic ferment Vitreoscilla filiformis (ATCC15551).</title>
        <authorList>
            <person name="Contreras S."/>
            <person name="Sagory-Zalkind P."/>
            <person name="Blanquart H."/>
            <person name="Iltis A."/>
            <person name="Morand S.C."/>
        </authorList>
    </citation>
    <scope>NUCLEOTIDE SEQUENCE [LARGE SCALE GENOMIC DNA]</scope>
    <source>
        <strain evidence="10 11">ATCC 15551</strain>
    </source>
</reference>
<dbReference type="Pfam" id="PF12327">
    <property type="entry name" value="FtsZ_C"/>
    <property type="match status" value="1"/>
</dbReference>
<evidence type="ECO:0000313" key="11">
    <source>
        <dbReference type="Proteomes" id="UP000199729"/>
    </source>
</evidence>
<keyword evidence="3 4" id="KW-0342">GTP-binding</keyword>